<dbReference type="Proteomes" id="UP001600888">
    <property type="component" value="Unassembled WGS sequence"/>
</dbReference>
<gene>
    <name evidence="2" type="ORF">FJTKL_06812</name>
</gene>
<feature type="region of interest" description="Disordered" evidence="1">
    <location>
        <begin position="233"/>
        <end position="552"/>
    </location>
</feature>
<reference evidence="2 3" key="1">
    <citation type="submission" date="2024-03" db="EMBL/GenBank/DDBJ databases">
        <title>A high-quality draft genome sequence of Diaporthe vaccinii, a causative agent of upright dieback and viscid rot disease in cranberry plants.</title>
        <authorList>
            <person name="Sarrasin M."/>
            <person name="Lang B.F."/>
            <person name="Burger G."/>
        </authorList>
    </citation>
    <scope>NUCLEOTIDE SEQUENCE [LARGE SCALE GENOMIC DNA]</scope>
    <source>
        <strain evidence="2 3">IS7</strain>
    </source>
</reference>
<evidence type="ECO:0000256" key="1">
    <source>
        <dbReference type="SAM" id="MobiDB-lite"/>
    </source>
</evidence>
<comment type="caution">
    <text evidence="2">The sequence shown here is derived from an EMBL/GenBank/DDBJ whole genome shotgun (WGS) entry which is preliminary data.</text>
</comment>
<accession>A0ABR4EVH6</accession>
<organism evidence="2 3">
    <name type="scientific">Diaporthe vaccinii</name>
    <dbReference type="NCBI Taxonomy" id="105482"/>
    <lineage>
        <taxon>Eukaryota</taxon>
        <taxon>Fungi</taxon>
        <taxon>Dikarya</taxon>
        <taxon>Ascomycota</taxon>
        <taxon>Pezizomycotina</taxon>
        <taxon>Sordariomycetes</taxon>
        <taxon>Sordariomycetidae</taxon>
        <taxon>Diaporthales</taxon>
        <taxon>Diaporthaceae</taxon>
        <taxon>Diaporthe</taxon>
        <taxon>Diaporthe eres species complex</taxon>
    </lineage>
</organism>
<feature type="compositionally biased region" description="Basic and acidic residues" evidence="1">
    <location>
        <begin position="415"/>
        <end position="425"/>
    </location>
</feature>
<feature type="compositionally biased region" description="Polar residues" evidence="1">
    <location>
        <begin position="399"/>
        <end position="412"/>
    </location>
</feature>
<protein>
    <submittedName>
        <fullName evidence="2">Uncharacterized protein</fullName>
    </submittedName>
</protein>
<evidence type="ECO:0000313" key="3">
    <source>
        <dbReference type="Proteomes" id="UP001600888"/>
    </source>
</evidence>
<feature type="compositionally biased region" description="Low complexity" evidence="1">
    <location>
        <begin position="470"/>
        <end position="493"/>
    </location>
</feature>
<evidence type="ECO:0000313" key="2">
    <source>
        <dbReference type="EMBL" id="KAL2286440.1"/>
    </source>
</evidence>
<feature type="compositionally biased region" description="Low complexity" evidence="1">
    <location>
        <begin position="365"/>
        <end position="376"/>
    </location>
</feature>
<proteinExistence type="predicted"/>
<name>A0ABR4EVH6_9PEZI</name>
<sequence>MKRLITSLRKAPTPLSSPLPPSPPPTPCPWLWRCHSCYTIYRLAVTRRCLDCDHTFCLGEPASPPKGKKRKRGGPCKAEFDYTGWKAWGSWRRTVLLNGDNKTRIITGSNGQNWGNEHRAATELHGEEARFEDKRERLFLRRRHNCFLHCDFPSECHHSLFRAQQEGRPILREAEALDAAEAAAREEAEAEEREREGKRWTRRRLTVQEYKQRRAERRRRSVSAAVAGRFVEHLSTVTEDDDNDDNVSPCSPTSPDPPGDLMREVSPVEYDEDNEQPLSPSSGRRRSRTSLLMTTDTPVDFATTAAPLSFDDTYSDDEDDDYNDDGEPETHNDERHRAKSRRKIAQLTGEGLESFGPFILDTSGPSPTSPSAANAAHAEDRTGSNLTALDLQAAWSEQAWFSSSTASGQPLSPKSPERAGKKDRMLALLGRRGSGGGPPSPRQPVQEIHQHQQQHHADATAVAGEEWESWSDSSSSPTSSTTSEASLLSSSSTGGHIEVAASGPTVVDDDTDEDGDVPMPDATSQTPSKDVTDEDMGSPMTFTGEHGTTARRDEARDLRALLRMRNAFMRGEMI</sequence>
<keyword evidence="3" id="KW-1185">Reference proteome</keyword>
<dbReference type="EMBL" id="JBAWTH010000024">
    <property type="protein sequence ID" value="KAL2286440.1"/>
    <property type="molecule type" value="Genomic_DNA"/>
</dbReference>
<feature type="compositionally biased region" description="Acidic residues" evidence="1">
    <location>
        <begin position="507"/>
        <end position="516"/>
    </location>
</feature>
<feature type="compositionally biased region" description="Acidic residues" evidence="1">
    <location>
        <begin position="313"/>
        <end position="327"/>
    </location>
</feature>